<organism evidence="1">
    <name type="scientific">Cacopsylla melanoneura</name>
    <dbReference type="NCBI Taxonomy" id="428564"/>
    <lineage>
        <taxon>Eukaryota</taxon>
        <taxon>Metazoa</taxon>
        <taxon>Ecdysozoa</taxon>
        <taxon>Arthropoda</taxon>
        <taxon>Hexapoda</taxon>
        <taxon>Insecta</taxon>
        <taxon>Pterygota</taxon>
        <taxon>Neoptera</taxon>
        <taxon>Paraneoptera</taxon>
        <taxon>Hemiptera</taxon>
        <taxon>Sternorrhyncha</taxon>
        <taxon>Psylloidea</taxon>
        <taxon>Psyllidae</taxon>
        <taxon>Psyllinae</taxon>
        <taxon>Cacopsylla</taxon>
    </lineage>
</organism>
<reference evidence="1" key="1">
    <citation type="submission" date="2021-05" db="EMBL/GenBank/DDBJ databases">
        <authorList>
            <person name="Alioto T."/>
            <person name="Alioto T."/>
            <person name="Gomez Garrido J."/>
        </authorList>
    </citation>
    <scope>NUCLEOTIDE SEQUENCE</scope>
</reference>
<sequence>MSTRVISIQLLTPSTVVFYLIITQCELFNNKPKGPIPWKDVNMTANEWEGIQSLIGKDPCANDKEFCNKLAGIIKGKINAKALRKDCECDEMVKYPNGSFREICWIRQKKTYDVVKRTVFEAQFWTESPTVSRMRYAFHIITK</sequence>
<evidence type="ECO:0000313" key="1">
    <source>
        <dbReference type="EMBL" id="CAG6622825.1"/>
    </source>
</evidence>
<protein>
    <submittedName>
        <fullName evidence="1">Uncharacterized protein</fullName>
    </submittedName>
</protein>
<dbReference type="EMBL" id="HBUF01053453">
    <property type="protein sequence ID" value="CAG6622825.1"/>
    <property type="molecule type" value="Transcribed_RNA"/>
</dbReference>
<name>A0A8D8Q2G6_9HEMI</name>
<proteinExistence type="predicted"/>
<dbReference type="AlphaFoldDB" id="A0A8D8Q2G6"/>
<accession>A0A8D8Q2G6</accession>